<keyword evidence="3" id="KW-0964">Secreted</keyword>
<evidence type="ECO:0000256" key="4">
    <source>
        <dbReference type="ARBA" id="ARBA00022702"/>
    </source>
</evidence>
<organism evidence="9 10">
    <name type="scientific">Arabidopsis thaliana x Arabidopsis arenosa</name>
    <dbReference type="NCBI Taxonomy" id="1240361"/>
    <lineage>
        <taxon>Eukaryota</taxon>
        <taxon>Viridiplantae</taxon>
        <taxon>Streptophyta</taxon>
        <taxon>Embryophyta</taxon>
        <taxon>Tracheophyta</taxon>
        <taxon>Spermatophyta</taxon>
        <taxon>Magnoliopsida</taxon>
        <taxon>eudicotyledons</taxon>
        <taxon>Gunneridae</taxon>
        <taxon>Pentapetalae</taxon>
        <taxon>rosids</taxon>
        <taxon>malvids</taxon>
        <taxon>Brassicales</taxon>
        <taxon>Brassicaceae</taxon>
        <taxon>Camelineae</taxon>
        <taxon>Arabidopsis</taxon>
    </lineage>
</organism>
<dbReference type="PANTHER" id="PTHR34270">
    <property type="entry name" value="PROTEIN RALF-LIKE 15-RELATED"/>
    <property type="match status" value="1"/>
</dbReference>
<evidence type="ECO:0000313" key="10">
    <source>
        <dbReference type="Proteomes" id="UP000694240"/>
    </source>
</evidence>
<evidence type="ECO:0000256" key="3">
    <source>
        <dbReference type="ARBA" id="ARBA00022525"/>
    </source>
</evidence>
<comment type="caution">
    <text evidence="9">The sequence shown here is derived from an EMBL/GenBank/DDBJ whole genome shotgun (WGS) entry which is preliminary data.</text>
</comment>
<evidence type="ECO:0000256" key="5">
    <source>
        <dbReference type="ARBA" id="ARBA00022729"/>
    </source>
</evidence>
<keyword evidence="5 8" id="KW-0732">Signal</keyword>
<accession>A0A8T2AWX6</accession>
<comment type="similarity">
    <text evidence="2">Belongs to the plant rapid alkalinization factor (RALF) family.</text>
</comment>
<name>A0A8T2AWX6_9BRAS</name>
<dbReference type="GO" id="GO:0040008">
    <property type="term" value="P:regulation of growth"/>
    <property type="evidence" value="ECO:0007669"/>
    <property type="project" value="UniProtKB-ARBA"/>
</dbReference>
<evidence type="ECO:0000256" key="1">
    <source>
        <dbReference type="ARBA" id="ARBA00004613"/>
    </source>
</evidence>
<proteinExistence type="inferred from homology"/>
<evidence type="ECO:0000256" key="8">
    <source>
        <dbReference type="SAM" id="SignalP"/>
    </source>
</evidence>
<dbReference type="GO" id="GO:0005576">
    <property type="term" value="C:extracellular region"/>
    <property type="evidence" value="ECO:0007669"/>
    <property type="project" value="UniProtKB-SubCell"/>
</dbReference>
<dbReference type="Pfam" id="PF05498">
    <property type="entry name" value="RALF"/>
    <property type="match status" value="1"/>
</dbReference>
<evidence type="ECO:0000256" key="6">
    <source>
        <dbReference type="ARBA" id="ARBA00023157"/>
    </source>
</evidence>
<dbReference type="GO" id="GO:0005179">
    <property type="term" value="F:hormone activity"/>
    <property type="evidence" value="ECO:0007669"/>
    <property type="project" value="UniProtKB-KW"/>
</dbReference>
<comment type="function">
    <text evidence="7">Cell signaling peptide that may regulate plant stress, growth, and development. Mediates a rapid alkalinization of extracellular space by mediating a transient increase in the cytoplasmic Ca(2+) concentration leading to a calcium-dependent signaling events through a cell surface receptor and a concomitant activation of some intracellular mitogen-activated protein kinases.</text>
</comment>
<evidence type="ECO:0000256" key="2">
    <source>
        <dbReference type="ARBA" id="ARBA00009178"/>
    </source>
</evidence>
<reference evidence="9 10" key="1">
    <citation type="submission" date="2020-12" db="EMBL/GenBank/DDBJ databases">
        <title>Concerted genomic and epigenomic changes stabilize Arabidopsis allopolyploids.</title>
        <authorList>
            <person name="Chen Z."/>
        </authorList>
    </citation>
    <scope>NUCLEOTIDE SEQUENCE [LARGE SCALE GENOMIC DNA]</scope>
    <source>
        <strain evidence="9">Allo738</strain>
        <tissue evidence="9">Leaf</tissue>
    </source>
</reference>
<sequence length="76" mass="8525">MKAWMIILLVICVAVTVEQSEARKARKYLHPGVLDRCRGPTPPAGCHPHNSHQKPRVPVHKYSRGCGGINRCRRDA</sequence>
<comment type="subcellular location">
    <subcellularLocation>
        <location evidence="1">Secreted</location>
    </subcellularLocation>
</comment>
<evidence type="ECO:0000256" key="7">
    <source>
        <dbReference type="ARBA" id="ARBA00037228"/>
    </source>
</evidence>
<dbReference type="AlphaFoldDB" id="A0A8T2AWX6"/>
<protein>
    <submittedName>
        <fullName evidence="9">Rapid ALkalinization Factor</fullName>
    </submittedName>
</protein>
<dbReference type="PANTHER" id="PTHR34270:SF5">
    <property type="entry name" value="PROTEIN RALF-LIKE 10-RELATED"/>
    <property type="match status" value="1"/>
</dbReference>
<feature type="chain" id="PRO_5035759983" evidence="8">
    <location>
        <begin position="23"/>
        <end position="76"/>
    </location>
</feature>
<gene>
    <name evidence="9" type="ORF">ISN45_Aa03g028040</name>
</gene>
<evidence type="ECO:0000313" key="9">
    <source>
        <dbReference type="EMBL" id="KAG7578633.1"/>
    </source>
</evidence>
<keyword evidence="10" id="KW-1185">Reference proteome</keyword>
<feature type="signal peptide" evidence="8">
    <location>
        <begin position="1"/>
        <end position="22"/>
    </location>
</feature>
<dbReference type="InterPro" id="IPR008801">
    <property type="entry name" value="RALF"/>
</dbReference>
<dbReference type="Proteomes" id="UP000694240">
    <property type="component" value="Chromosome 8"/>
</dbReference>
<keyword evidence="4" id="KW-0372">Hormone</keyword>
<keyword evidence="6" id="KW-1015">Disulfide bond</keyword>
<dbReference type="EMBL" id="JAEFBK010000008">
    <property type="protein sequence ID" value="KAG7578633.1"/>
    <property type="molecule type" value="Genomic_DNA"/>
</dbReference>